<keyword evidence="5" id="KW-1185">Reference proteome</keyword>
<dbReference type="Proteomes" id="UP000276991">
    <property type="component" value="Unassembled WGS sequence"/>
</dbReference>
<accession>A0A498S8B1</accession>
<feature type="domain" description="CX" evidence="3">
    <location>
        <begin position="143"/>
        <end position="200"/>
    </location>
</feature>
<gene>
    <name evidence="4" type="ORF">NAV_LOCUS2714</name>
</gene>
<evidence type="ECO:0000259" key="3">
    <source>
        <dbReference type="Pfam" id="PF01705"/>
    </source>
</evidence>
<evidence type="ECO:0000313" key="5">
    <source>
        <dbReference type="Proteomes" id="UP000276991"/>
    </source>
</evidence>
<feature type="region of interest" description="Disordered" evidence="1">
    <location>
        <begin position="54"/>
        <end position="98"/>
    </location>
</feature>
<name>A0A498S8B1_ACAVI</name>
<evidence type="ECO:0000256" key="2">
    <source>
        <dbReference type="SAM" id="SignalP"/>
    </source>
</evidence>
<reference evidence="4 5" key="1">
    <citation type="submission" date="2018-08" db="EMBL/GenBank/DDBJ databases">
        <authorList>
            <person name="Laetsch R D."/>
            <person name="Stevens L."/>
            <person name="Kumar S."/>
            <person name="Blaxter L. M."/>
        </authorList>
    </citation>
    <scope>NUCLEOTIDE SEQUENCE [LARGE SCALE GENOMIC DNA]</scope>
</reference>
<feature type="chain" id="PRO_5019783030" description="CX domain-containing protein" evidence="2">
    <location>
        <begin position="27"/>
        <end position="228"/>
    </location>
</feature>
<dbReference type="EMBL" id="UPTC01000302">
    <property type="protein sequence ID" value="VBB27884.1"/>
    <property type="molecule type" value="Genomic_DNA"/>
</dbReference>
<feature type="signal peptide" evidence="2">
    <location>
        <begin position="1"/>
        <end position="26"/>
    </location>
</feature>
<evidence type="ECO:0000313" key="4">
    <source>
        <dbReference type="EMBL" id="VBB27884.1"/>
    </source>
</evidence>
<protein>
    <recommendedName>
        <fullName evidence="3">CX domain-containing protein</fullName>
    </recommendedName>
</protein>
<dbReference type="Pfam" id="PF01705">
    <property type="entry name" value="CX"/>
    <property type="match status" value="1"/>
</dbReference>
<dbReference type="PANTHER" id="PTHR47520:SF11">
    <property type="entry name" value="CX DOMAIN-CONTAINING PROTEIN"/>
    <property type="match status" value="1"/>
</dbReference>
<dbReference type="AlphaFoldDB" id="A0A498S8B1"/>
<dbReference type="OrthoDB" id="5873947at2759"/>
<organism evidence="4 5">
    <name type="scientific">Acanthocheilonema viteae</name>
    <name type="common">Filarial nematode worm</name>
    <name type="synonym">Dipetalonema viteae</name>
    <dbReference type="NCBI Taxonomy" id="6277"/>
    <lineage>
        <taxon>Eukaryota</taxon>
        <taxon>Metazoa</taxon>
        <taxon>Ecdysozoa</taxon>
        <taxon>Nematoda</taxon>
        <taxon>Chromadorea</taxon>
        <taxon>Rhabditida</taxon>
        <taxon>Spirurina</taxon>
        <taxon>Spiruromorpha</taxon>
        <taxon>Filarioidea</taxon>
        <taxon>Onchocercidae</taxon>
        <taxon>Acanthocheilonema</taxon>
    </lineage>
</organism>
<dbReference type="PANTHER" id="PTHR47520">
    <property type="entry name" value="CX DOMAIN-CONTAINING PROTEIN-RELATED"/>
    <property type="match status" value="1"/>
</dbReference>
<evidence type="ECO:0000256" key="1">
    <source>
        <dbReference type="SAM" id="MobiDB-lite"/>
    </source>
</evidence>
<sequence length="228" mass="24768">MNIQHFLPVQLSFLLLLLLVIKECGCKRGGILGGRGTSGSRSGGLFGGWRKSGGGSFGSGSGPVKSGYPRRTYGGGNIGRTRSDRWGSSSRTSWGRPRGGGLFTKSNIGSFIAGAAAGYLTYKAGKALIRSAHAPMMWNNRPYYWGSNYYRGGYGTHMCRMPIEGDDPQLGNVYFEDGGRPKELVWSCNYDEYCCGYDCCWRGGGTSSFWSRGFGDILLIPVAIMHFV</sequence>
<keyword evidence="2" id="KW-0732">Signal</keyword>
<feature type="compositionally biased region" description="Low complexity" evidence="1">
    <location>
        <begin position="86"/>
        <end position="96"/>
    </location>
</feature>
<proteinExistence type="predicted"/>
<dbReference type="InterPro" id="IPR002619">
    <property type="entry name" value="CX"/>
</dbReference>